<keyword evidence="1" id="KW-0472">Membrane</keyword>
<dbReference type="RefSeq" id="WP_253361290.1">
    <property type="nucleotide sequence ID" value="NZ_JAIULA010000017.1"/>
</dbReference>
<organism evidence="2 3">
    <name type="scientific">Ligilactobacillus ubinensis</name>
    <dbReference type="NCBI Taxonomy" id="2876789"/>
    <lineage>
        <taxon>Bacteria</taxon>
        <taxon>Bacillati</taxon>
        <taxon>Bacillota</taxon>
        <taxon>Bacilli</taxon>
        <taxon>Lactobacillales</taxon>
        <taxon>Lactobacillaceae</taxon>
        <taxon>Ligilactobacillus</taxon>
    </lineage>
</organism>
<feature type="transmembrane region" description="Helical" evidence="1">
    <location>
        <begin position="12"/>
        <end position="30"/>
    </location>
</feature>
<feature type="transmembrane region" description="Helical" evidence="1">
    <location>
        <begin position="58"/>
        <end position="80"/>
    </location>
</feature>
<accession>A0A9X2FKT7</accession>
<evidence type="ECO:0000313" key="2">
    <source>
        <dbReference type="EMBL" id="MCP0887441.1"/>
    </source>
</evidence>
<gene>
    <name evidence="2" type="ORF">LB941_08840</name>
</gene>
<proteinExistence type="predicted"/>
<name>A0A9X2FKT7_9LACO</name>
<comment type="caution">
    <text evidence="2">The sequence shown here is derived from an EMBL/GenBank/DDBJ whole genome shotgun (WGS) entry which is preliminary data.</text>
</comment>
<protein>
    <submittedName>
        <fullName evidence="2">Uncharacterized protein</fullName>
    </submittedName>
</protein>
<keyword evidence="3" id="KW-1185">Reference proteome</keyword>
<sequence>MHISTIKKDYFLVLAIFVSFIIQSIFLFLFKSRLGHTLPTRFNLNGTVSAVFQYKTSILLPGILFLLLLHIGSFIIYRFLPAVLNRIPLITNYVKNAKYIATLLCWYIESLSWVILLYFFTHTTLPMLWVNILFLLLLFILTIHKVKKAM</sequence>
<feature type="transmembrane region" description="Helical" evidence="1">
    <location>
        <begin position="126"/>
        <end position="144"/>
    </location>
</feature>
<dbReference type="Proteomes" id="UP001139006">
    <property type="component" value="Unassembled WGS sequence"/>
</dbReference>
<reference evidence="2 3" key="1">
    <citation type="journal article" date="2023" name="Int. J. Syst. Evol. Microbiol.">
        <title>Ligilactobacillus ubinensis sp. nov., a novel species isolated from the wild ferment of a durian fruit (Durio zibethinus).</title>
        <authorList>
            <person name="Heng Y.C."/>
            <person name="Menon N."/>
            <person name="Chen B."/>
            <person name="Loo B.Z.L."/>
            <person name="Wong G.W.J."/>
            <person name="Lim A.C.H."/>
            <person name="Silvaraju S."/>
            <person name="Kittelmann S."/>
        </authorList>
    </citation>
    <scope>NUCLEOTIDE SEQUENCE [LARGE SCALE GENOMIC DNA]</scope>
    <source>
        <strain evidence="2 3">WILCCON 0076</strain>
    </source>
</reference>
<dbReference type="EMBL" id="JAIULA010000017">
    <property type="protein sequence ID" value="MCP0887441.1"/>
    <property type="molecule type" value="Genomic_DNA"/>
</dbReference>
<keyword evidence="1" id="KW-0812">Transmembrane</keyword>
<keyword evidence="1" id="KW-1133">Transmembrane helix</keyword>
<feature type="transmembrane region" description="Helical" evidence="1">
    <location>
        <begin position="100"/>
        <end position="120"/>
    </location>
</feature>
<evidence type="ECO:0000313" key="3">
    <source>
        <dbReference type="Proteomes" id="UP001139006"/>
    </source>
</evidence>
<evidence type="ECO:0000256" key="1">
    <source>
        <dbReference type="SAM" id="Phobius"/>
    </source>
</evidence>
<dbReference type="AlphaFoldDB" id="A0A9X2FKT7"/>